<sequence length="440" mass="48349">MLAARDQENLVHGHHQAAASKPLNQSTRGGLQPKTPGNKYPKTPLKIPLNDENAPTGFGKSIKGKGLENLVTGKKSTTFDKNAFITPMGPKTRAPLGMKTTNAKTKAFQTPGPALEKEVEKTQPKQTSTRKPKKVIHADSVKLEVHGDESPLAEREVEYCPPKPKDLPYDSEDFPNGCLDYNVLKKGNLMRGIYKTYYNDLDENGMSRQDYENEEAYQKSAAKADEQIRKMMEEEWTVDDVPETFRHLRKKQVPSKEKTAATAEVKKVPAVPSKGPATIASRKAASALSVLPKSAPAPPKATKPTPKPSFLSRAKPTPAPTIPSNASTMRHAAAIATSRSTIGYTKGRSAFTQVQKTERSGLTRSISNLSQGSDTTITPERFFAMANEQESRSPAFLKAFEVDDEDLEPGLRGIMPECLRRPDDDDEEFVFTLGVSEPKE</sequence>
<evidence type="ECO:0000313" key="2">
    <source>
        <dbReference type="EMBL" id="PMD32023.1"/>
    </source>
</evidence>
<protein>
    <submittedName>
        <fullName evidence="2">Uncharacterized protein</fullName>
    </submittedName>
</protein>
<accession>A0A2J6R0K3</accession>
<gene>
    <name evidence="2" type="ORF">L207DRAFT_500390</name>
</gene>
<name>A0A2J6R0K3_HYAVF</name>
<reference evidence="2 3" key="1">
    <citation type="submission" date="2016-04" db="EMBL/GenBank/DDBJ databases">
        <title>A degradative enzymes factory behind the ericoid mycorrhizal symbiosis.</title>
        <authorList>
            <consortium name="DOE Joint Genome Institute"/>
            <person name="Martino E."/>
            <person name="Morin E."/>
            <person name="Grelet G."/>
            <person name="Kuo A."/>
            <person name="Kohler A."/>
            <person name="Daghino S."/>
            <person name="Barry K."/>
            <person name="Choi C."/>
            <person name="Cichocki N."/>
            <person name="Clum A."/>
            <person name="Copeland A."/>
            <person name="Hainaut M."/>
            <person name="Haridas S."/>
            <person name="Labutti K."/>
            <person name="Lindquist E."/>
            <person name="Lipzen A."/>
            <person name="Khouja H.-R."/>
            <person name="Murat C."/>
            <person name="Ohm R."/>
            <person name="Olson A."/>
            <person name="Spatafora J."/>
            <person name="Veneault-Fourrey C."/>
            <person name="Henrissat B."/>
            <person name="Grigoriev I."/>
            <person name="Martin F."/>
            <person name="Perotto S."/>
        </authorList>
    </citation>
    <scope>NUCLEOTIDE SEQUENCE [LARGE SCALE GENOMIC DNA]</scope>
    <source>
        <strain evidence="2 3">F</strain>
    </source>
</reference>
<feature type="region of interest" description="Disordered" evidence="1">
    <location>
        <begin position="289"/>
        <end position="328"/>
    </location>
</feature>
<organism evidence="2 3">
    <name type="scientific">Hyaloscypha variabilis (strain UAMH 11265 / GT02V1 / F)</name>
    <name type="common">Meliniomyces variabilis</name>
    <dbReference type="NCBI Taxonomy" id="1149755"/>
    <lineage>
        <taxon>Eukaryota</taxon>
        <taxon>Fungi</taxon>
        <taxon>Dikarya</taxon>
        <taxon>Ascomycota</taxon>
        <taxon>Pezizomycotina</taxon>
        <taxon>Leotiomycetes</taxon>
        <taxon>Helotiales</taxon>
        <taxon>Hyaloscyphaceae</taxon>
        <taxon>Hyaloscypha</taxon>
        <taxon>Hyaloscypha variabilis</taxon>
    </lineage>
</organism>
<feature type="region of interest" description="Disordered" evidence="1">
    <location>
        <begin position="1"/>
        <end position="64"/>
    </location>
</feature>
<dbReference type="EMBL" id="KZ613960">
    <property type="protein sequence ID" value="PMD32023.1"/>
    <property type="molecule type" value="Genomic_DNA"/>
</dbReference>
<evidence type="ECO:0000313" key="3">
    <source>
        <dbReference type="Proteomes" id="UP000235786"/>
    </source>
</evidence>
<feature type="compositionally biased region" description="Pro residues" evidence="1">
    <location>
        <begin position="295"/>
        <end position="307"/>
    </location>
</feature>
<dbReference type="Proteomes" id="UP000235786">
    <property type="component" value="Unassembled WGS sequence"/>
</dbReference>
<feature type="compositionally biased region" description="Basic and acidic residues" evidence="1">
    <location>
        <begin position="1"/>
        <end position="11"/>
    </location>
</feature>
<dbReference type="OrthoDB" id="5327145at2759"/>
<proteinExistence type="predicted"/>
<dbReference type="AlphaFoldDB" id="A0A2J6R0K3"/>
<keyword evidence="3" id="KW-1185">Reference proteome</keyword>
<evidence type="ECO:0000256" key="1">
    <source>
        <dbReference type="SAM" id="MobiDB-lite"/>
    </source>
</evidence>
<feature type="region of interest" description="Disordered" evidence="1">
    <location>
        <begin position="112"/>
        <end position="135"/>
    </location>
</feature>